<keyword evidence="1" id="KW-0479">Metal-binding</keyword>
<protein>
    <submittedName>
        <fullName evidence="7">Putative zinc finger protein</fullName>
    </submittedName>
</protein>
<feature type="domain" description="MYND-type" evidence="6">
    <location>
        <begin position="62"/>
        <end position="99"/>
    </location>
</feature>
<keyword evidence="2 4" id="KW-0863">Zinc-finger</keyword>
<dbReference type="STRING" id="67003.A0A1X0P3Z0"/>
<evidence type="ECO:0000313" key="8">
    <source>
        <dbReference type="Proteomes" id="UP000192257"/>
    </source>
</evidence>
<evidence type="ECO:0000256" key="1">
    <source>
        <dbReference type="ARBA" id="ARBA00022723"/>
    </source>
</evidence>
<feature type="compositionally biased region" description="Basic and acidic residues" evidence="5">
    <location>
        <begin position="302"/>
        <end position="319"/>
    </location>
</feature>
<comment type="caution">
    <text evidence="7">The sequence shown here is derived from an EMBL/GenBank/DDBJ whole genome shotgun (WGS) entry which is preliminary data.</text>
</comment>
<keyword evidence="3" id="KW-0862">Zinc</keyword>
<dbReference type="VEuPathDB" id="TriTrypDB:TM35_000051810"/>
<proteinExistence type="predicted"/>
<keyword evidence="8" id="KW-1185">Reference proteome</keyword>
<feature type="region of interest" description="Disordered" evidence="5">
    <location>
        <begin position="286"/>
        <end position="319"/>
    </location>
</feature>
<sequence length="467" mass="51772">MRTLFTILDVSLSASGAIRTGDMIGGPYGPSATVMITENNSTTEPRLAEGADPAVLTRTTTCTNCGVEGSDLYFCPCYQAQYCSTECQSVHWASHKQNCGHGRRKPQLALLSCTYCNHKSYTLRRCPCGYALYCDRKCQIDDWPHHEGICTGSGILKTNSFTHSLKRVDVGVQTQNDAASPAVSSSVNGIIPLRNNSTSRTGGIRIAHFSERITDTEDGHRAESIATVPNGSVGVSNSCLFQPNRSNEALRAPLKILMDSTTHPFPREGQPDSSFIDFDRVDCESEVSTDREGSSNNGGSLRPKEDHHTRKRSLGDPHRSIVFGNNFPINSSNSNNNPLHDSATLVENPLIVVPIRTTFDTLPGLANYLASQNKDNGTIVVLASFANSIAEETAARREISQANKREWAEIMRRFVLGRVRIALSEMNAEEEKYRKEILTDSILWRRKIAYPAYKDLQRMLIKLYYRQ</sequence>
<dbReference type="GeneID" id="39982616"/>
<dbReference type="RefSeq" id="XP_028885651.1">
    <property type="nucleotide sequence ID" value="XM_029022836.1"/>
</dbReference>
<evidence type="ECO:0000259" key="6">
    <source>
        <dbReference type="PROSITE" id="PS50865"/>
    </source>
</evidence>
<dbReference type="Gene3D" id="6.10.140.2220">
    <property type="match status" value="2"/>
</dbReference>
<reference evidence="7 8" key="1">
    <citation type="submission" date="2017-03" db="EMBL/GenBank/DDBJ databases">
        <title>An alternative strategy for trypanosome survival in the mammalian bloodstream revealed through genome and transcriptome analysis of the ubiquitous bovine parasite Trypanosoma (Megatrypanum) theileri.</title>
        <authorList>
            <person name="Kelly S."/>
            <person name="Ivens A."/>
            <person name="Mott A."/>
            <person name="O'Neill E."/>
            <person name="Emms D."/>
            <person name="Macleod O."/>
            <person name="Voorheis P."/>
            <person name="Matthews J."/>
            <person name="Matthews K."/>
            <person name="Carrington M."/>
        </authorList>
    </citation>
    <scope>NUCLEOTIDE SEQUENCE [LARGE SCALE GENOMIC DNA]</scope>
    <source>
        <strain evidence="7">Edinburgh</strain>
    </source>
</reference>
<dbReference type="GO" id="GO:0008270">
    <property type="term" value="F:zinc ion binding"/>
    <property type="evidence" value="ECO:0007669"/>
    <property type="project" value="UniProtKB-KW"/>
</dbReference>
<evidence type="ECO:0000256" key="2">
    <source>
        <dbReference type="ARBA" id="ARBA00022771"/>
    </source>
</evidence>
<dbReference type="AlphaFoldDB" id="A0A1X0P3Z0"/>
<dbReference type="Pfam" id="PF01753">
    <property type="entry name" value="zf-MYND"/>
    <property type="match status" value="2"/>
</dbReference>
<evidence type="ECO:0000313" key="7">
    <source>
        <dbReference type="EMBL" id="ORC91585.1"/>
    </source>
</evidence>
<accession>A0A1X0P3Z0</accession>
<evidence type="ECO:0000256" key="3">
    <source>
        <dbReference type="ARBA" id="ARBA00022833"/>
    </source>
</evidence>
<evidence type="ECO:0000256" key="5">
    <source>
        <dbReference type="SAM" id="MobiDB-lite"/>
    </source>
</evidence>
<name>A0A1X0P3Z0_9TRYP</name>
<dbReference type="PROSITE" id="PS50865">
    <property type="entry name" value="ZF_MYND_2"/>
    <property type="match status" value="2"/>
</dbReference>
<evidence type="ECO:0000256" key="4">
    <source>
        <dbReference type="PROSITE-ProRule" id="PRU00134"/>
    </source>
</evidence>
<dbReference type="EMBL" id="NBCO01000005">
    <property type="protein sequence ID" value="ORC91585.1"/>
    <property type="molecule type" value="Genomic_DNA"/>
</dbReference>
<dbReference type="InterPro" id="IPR002893">
    <property type="entry name" value="Znf_MYND"/>
</dbReference>
<dbReference type="OrthoDB" id="245563at2759"/>
<organism evidence="7 8">
    <name type="scientific">Trypanosoma theileri</name>
    <dbReference type="NCBI Taxonomy" id="67003"/>
    <lineage>
        <taxon>Eukaryota</taxon>
        <taxon>Discoba</taxon>
        <taxon>Euglenozoa</taxon>
        <taxon>Kinetoplastea</taxon>
        <taxon>Metakinetoplastina</taxon>
        <taxon>Trypanosomatida</taxon>
        <taxon>Trypanosomatidae</taxon>
        <taxon>Trypanosoma</taxon>
    </lineage>
</organism>
<feature type="domain" description="MYND-type" evidence="6">
    <location>
        <begin position="113"/>
        <end position="150"/>
    </location>
</feature>
<dbReference type="SUPFAM" id="SSF144232">
    <property type="entry name" value="HIT/MYND zinc finger-like"/>
    <property type="match status" value="2"/>
</dbReference>
<dbReference type="PROSITE" id="PS01360">
    <property type="entry name" value="ZF_MYND_1"/>
    <property type="match status" value="2"/>
</dbReference>
<dbReference type="Proteomes" id="UP000192257">
    <property type="component" value="Unassembled WGS sequence"/>
</dbReference>
<gene>
    <name evidence="7" type="ORF">TM35_000051810</name>
</gene>